<dbReference type="AlphaFoldDB" id="A0A4R7CU90"/>
<protein>
    <submittedName>
        <fullName evidence="2">Uncharacterized protein DUF4134</fullName>
    </submittedName>
</protein>
<evidence type="ECO:0000313" key="3">
    <source>
        <dbReference type="Proteomes" id="UP000294752"/>
    </source>
</evidence>
<reference evidence="2 3" key="1">
    <citation type="submission" date="2019-03" db="EMBL/GenBank/DDBJ databases">
        <title>Genomic Encyclopedia of Type Strains, Phase III (KMG-III): the genomes of soil and plant-associated and newly described type strains.</title>
        <authorList>
            <person name="Whitman W."/>
        </authorList>
    </citation>
    <scope>NUCLEOTIDE SEQUENCE [LARGE SCALE GENOMIC DNA]</scope>
    <source>
        <strain evidence="2 3">CGMCC 1.12801</strain>
    </source>
</reference>
<organism evidence="2 3">
    <name type="scientific">Sphingobacterium paludis</name>
    <dbReference type="NCBI Taxonomy" id="1476465"/>
    <lineage>
        <taxon>Bacteria</taxon>
        <taxon>Pseudomonadati</taxon>
        <taxon>Bacteroidota</taxon>
        <taxon>Sphingobacteriia</taxon>
        <taxon>Sphingobacteriales</taxon>
        <taxon>Sphingobacteriaceae</taxon>
        <taxon>Sphingobacterium</taxon>
    </lineage>
</organism>
<keyword evidence="1" id="KW-0812">Transmembrane</keyword>
<feature type="transmembrane region" description="Helical" evidence="1">
    <location>
        <begin position="27"/>
        <end position="49"/>
    </location>
</feature>
<feature type="transmembrane region" description="Helical" evidence="1">
    <location>
        <begin position="101"/>
        <end position="122"/>
    </location>
</feature>
<evidence type="ECO:0000313" key="2">
    <source>
        <dbReference type="EMBL" id="TDS06583.1"/>
    </source>
</evidence>
<sequence>MNWCASPKITSLSTHVPFRTRMRKTNCLKTILISTFLFLPALLLAQPGLSEFYGVSAEVGRWYYALSDFVLVLGAIAGILGGLRIYANWQSGHHHHIDAQVMGWLFSCLFLTLVSAFLKALYGI</sequence>
<gene>
    <name evidence="2" type="ORF">B0I21_11623</name>
</gene>
<keyword evidence="1" id="KW-0472">Membrane</keyword>
<feature type="transmembrane region" description="Helical" evidence="1">
    <location>
        <begin position="69"/>
        <end position="89"/>
    </location>
</feature>
<dbReference type="InterPro" id="IPR025408">
    <property type="entry name" value="DUF4134"/>
</dbReference>
<name>A0A4R7CU90_9SPHI</name>
<dbReference type="Proteomes" id="UP000294752">
    <property type="component" value="Unassembled WGS sequence"/>
</dbReference>
<evidence type="ECO:0000256" key="1">
    <source>
        <dbReference type="SAM" id="Phobius"/>
    </source>
</evidence>
<keyword evidence="1" id="KW-1133">Transmembrane helix</keyword>
<accession>A0A4R7CU90</accession>
<dbReference type="Pfam" id="PF13572">
    <property type="entry name" value="DUF4134"/>
    <property type="match status" value="1"/>
</dbReference>
<comment type="caution">
    <text evidence="2">The sequence shown here is derived from an EMBL/GenBank/DDBJ whole genome shotgun (WGS) entry which is preliminary data.</text>
</comment>
<dbReference type="EMBL" id="SNZV01000016">
    <property type="protein sequence ID" value="TDS06583.1"/>
    <property type="molecule type" value="Genomic_DNA"/>
</dbReference>
<keyword evidence="3" id="KW-1185">Reference proteome</keyword>
<proteinExistence type="predicted"/>